<protein>
    <submittedName>
        <fullName evidence="1">Uncharacterized protein</fullName>
    </submittedName>
</protein>
<dbReference type="AlphaFoldDB" id="A0A1B2EGR3"/>
<dbReference type="KEGG" id="moc:BB934_13820"/>
<reference evidence="1" key="1">
    <citation type="submission" date="2016-07" db="EMBL/GenBank/DDBJ databases">
        <title>Microvirga ossetica sp. nov. a new species of rhizobia isolated from root nodules of the legume species Vicia alpestris Steven originated from North Ossetia region in the Caucasus.</title>
        <authorList>
            <person name="Safronova V.I."/>
            <person name="Kuznetsova I.G."/>
            <person name="Sazanova A.L."/>
            <person name="Belimov A."/>
            <person name="Andronov E."/>
            <person name="Osledkin Y.S."/>
            <person name="Onishchuk O.P."/>
            <person name="Kurchak O.N."/>
            <person name="Shaposhnikov A.I."/>
            <person name="Willems A."/>
            <person name="Tikhonovich I.A."/>
        </authorList>
    </citation>
    <scope>NUCLEOTIDE SEQUENCE [LARGE SCALE GENOMIC DNA]</scope>
    <source>
        <strain evidence="1">V5/3M</strain>
    </source>
</reference>
<accession>A0A1B2EGR3</accession>
<sequence length="70" mass="7240">MTIRVGPLGVVADSWTNGCGIRCEIPHQARPVTAAARPIQSEFGRWDGKTTGALGSGVAHLADAEAAALR</sequence>
<gene>
    <name evidence="1" type="ORF">BB934_13820</name>
</gene>
<dbReference type="RefSeq" id="WP_099510166.1">
    <property type="nucleotide sequence ID" value="NZ_CP016616.1"/>
</dbReference>
<organism evidence="1">
    <name type="scientific">Microvirga ossetica</name>
    <dbReference type="NCBI Taxonomy" id="1882682"/>
    <lineage>
        <taxon>Bacteria</taxon>
        <taxon>Pseudomonadati</taxon>
        <taxon>Pseudomonadota</taxon>
        <taxon>Alphaproteobacteria</taxon>
        <taxon>Hyphomicrobiales</taxon>
        <taxon>Methylobacteriaceae</taxon>
        <taxon>Microvirga</taxon>
    </lineage>
</organism>
<evidence type="ECO:0000313" key="1">
    <source>
        <dbReference type="EMBL" id="ANY79158.1"/>
    </source>
</evidence>
<name>A0A1B2EGR3_9HYPH</name>
<proteinExistence type="predicted"/>
<dbReference type="EMBL" id="CP016616">
    <property type="protein sequence ID" value="ANY79158.1"/>
    <property type="molecule type" value="Genomic_DNA"/>
</dbReference>